<evidence type="ECO:0000256" key="1">
    <source>
        <dbReference type="SAM" id="MobiDB-lite"/>
    </source>
</evidence>
<evidence type="ECO:0000313" key="4">
    <source>
        <dbReference type="Proteomes" id="UP000541444"/>
    </source>
</evidence>
<keyword evidence="2" id="KW-1133">Transmembrane helix</keyword>
<feature type="transmembrane region" description="Helical" evidence="2">
    <location>
        <begin position="12"/>
        <end position="28"/>
    </location>
</feature>
<name>A0A7J7LNW8_9MAGN</name>
<organism evidence="3 4">
    <name type="scientific">Kingdonia uniflora</name>
    <dbReference type="NCBI Taxonomy" id="39325"/>
    <lineage>
        <taxon>Eukaryota</taxon>
        <taxon>Viridiplantae</taxon>
        <taxon>Streptophyta</taxon>
        <taxon>Embryophyta</taxon>
        <taxon>Tracheophyta</taxon>
        <taxon>Spermatophyta</taxon>
        <taxon>Magnoliopsida</taxon>
        <taxon>Ranunculales</taxon>
        <taxon>Circaeasteraceae</taxon>
        <taxon>Kingdonia</taxon>
    </lineage>
</organism>
<dbReference type="Proteomes" id="UP000541444">
    <property type="component" value="Unassembled WGS sequence"/>
</dbReference>
<comment type="caution">
    <text evidence="3">The sequence shown here is derived from an EMBL/GenBank/DDBJ whole genome shotgun (WGS) entry which is preliminary data.</text>
</comment>
<sequence>MREKKSPGLKILWVWTFGTFAILIGSVMRNKMRDMENLINSQEPNNQTQPPAQDAAVVLDDDQKLI</sequence>
<protein>
    <submittedName>
        <fullName evidence="3">Uncharacterized protein</fullName>
    </submittedName>
</protein>
<dbReference type="EMBL" id="JACGCM010002131">
    <property type="protein sequence ID" value="KAF6144323.1"/>
    <property type="molecule type" value="Genomic_DNA"/>
</dbReference>
<keyword evidence="2" id="KW-0472">Membrane</keyword>
<evidence type="ECO:0000313" key="3">
    <source>
        <dbReference type="EMBL" id="KAF6144323.1"/>
    </source>
</evidence>
<keyword evidence="2" id="KW-0812">Transmembrane</keyword>
<feature type="compositionally biased region" description="Polar residues" evidence="1">
    <location>
        <begin position="38"/>
        <end position="51"/>
    </location>
</feature>
<reference evidence="3 4" key="1">
    <citation type="journal article" date="2020" name="IScience">
        <title>Genome Sequencing of the Endangered Kingdonia uniflora (Circaeasteraceae, Ranunculales) Reveals Potential Mechanisms of Evolutionary Specialization.</title>
        <authorList>
            <person name="Sun Y."/>
            <person name="Deng T."/>
            <person name="Zhang A."/>
            <person name="Moore M.J."/>
            <person name="Landis J.B."/>
            <person name="Lin N."/>
            <person name="Zhang H."/>
            <person name="Zhang X."/>
            <person name="Huang J."/>
            <person name="Zhang X."/>
            <person name="Sun H."/>
            <person name="Wang H."/>
        </authorList>
    </citation>
    <scope>NUCLEOTIDE SEQUENCE [LARGE SCALE GENOMIC DNA]</scope>
    <source>
        <strain evidence="3">TB1705</strain>
        <tissue evidence="3">Leaf</tissue>
    </source>
</reference>
<proteinExistence type="predicted"/>
<dbReference type="OrthoDB" id="736038at2759"/>
<dbReference type="AlphaFoldDB" id="A0A7J7LNW8"/>
<keyword evidence="4" id="KW-1185">Reference proteome</keyword>
<feature type="region of interest" description="Disordered" evidence="1">
    <location>
        <begin position="36"/>
        <end position="66"/>
    </location>
</feature>
<accession>A0A7J7LNW8</accession>
<gene>
    <name evidence="3" type="ORF">GIB67_024550</name>
</gene>
<evidence type="ECO:0000256" key="2">
    <source>
        <dbReference type="SAM" id="Phobius"/>
    </source>
</evidence>